<keyword evidence="3" id="KW-1185">Reference proteome</keyword>
<dbReference type="EMBL" id="JBHSBB010000030">
    <property type="protein sequence ID" value="MFC4035916.1"/>
    <property type="molecule type" value="Genomic_DNA"/>
</dbReference>
<dbReference type="Proteomes" id="UP001595765">
    <property type="component" value="Unassembled WGS sequence"/>
</dbReference>
<feature type="transmembrane region" description="Helical" evidence="1">
    <location>
        <begin position="20"/>
        <end position="41"/>
    </location>
</feature>
<gene>
    <name evidence="2" type="ORF">ACFO3J_31270</name>
</gene>
<reference evidence="3" key="1">
    <citation type="journal article" date="2019" name="Int. J. Syst. Evol. Microbiol.">
        <title>The Global Catalogue of Microorganisms (GCM) 10K type strain sequencing project: providing services to taxonomists for standard genome sequencing and annotation.</title>
        <authorList>
            <consortium name="The Broad Institute Genomics Platform"/>
            <consortium name="The Broad Institute Genome Sequencing Center for Infectious Disease"/>
            <person name="Wu L."/>
            <person name="Ma J."/>
        </authorList>
    </citation>
    <scope>NUCLEOTIDE SEQUENCE [LARGE SCALE GENOMIC DNA]</scope>
    <source>
        <strain evidence="3">CGMCC 4.7237</strain>
    </source>
</reference>
<organism evidence="2 3">
    <name type="scientific">Streptomyces polygonati</name>
    <dbReference type="NCBI Taxonomy" id="1617087"/>
    <lineage>
        <taxon>Bacteria</taxon>
        <taxon>Bacillati</taxon>
        <taxon>Actinomycetota</taxon>
        <taxon>Actinomycetes</taxon>
        <taxon>Kitasatosporales</taxon>
        <taxon>Streptomycetaceae</taxon>
        <taxon>Streptomyces</taxon>
    </lineage>
</organism>
<evidence type="ECO:0000313" key="2">
    <source>
        <dbReference type="EMBL" id="MFC4035916.1"/>
    </source>
</evidence>
<keyword evidence="1" id="KW-1133">Transmembrane helix</keyword>
<evidence type="ECO:0000313" key="3">
    <source>
        <dbReference type="Proteomes" id="UP001595765"/>
    </source>
</evidence>
<evidence type="ECO:0008006" key="4">
    <source>
        <dbReference type="Google" id="ProtNLM"/>
    </source>
</evidence>
<protein>
    <recommendedName>
        <fullName evidence="4">Integral membrane protein</fullName>
    </recommendedName>
</protein>
<evidence type="ECO:0000256" key="1">
    <source>
        <dbReference type="SAM" id="Phobius"/>
    </source>
</evidence>
<proteinExistence type="predicted"/>
<dbReference type="RefSeq" id="WP_386436690.1">
    <property type="nucleotide sequence ID" value="NZ_JBHSBB010000030.1"/>
</dbReference>
<feature type="transmembrane region" description="Helical" evidence="1">
    <location>
        <begin position="53"/>
        <end position="77"/>
    </location>
</feature>
<comment type="caution">
    <text evidence="2">The sequence shown here is derived from an EMBL/GenBank/DDBJ whole genome shotgun (WGS) entry which is preliminary data.</text>
</comment>
<keyword evidence="1" id="KW-0812">Transmembrane</keyword>
<accession>A0ABV8HW47</accession>
<name>A0ABV8HW47_9ACTN</name>
<sequence length="538" mass="55944">MAGEAGQGLARARALAVLRVRSSAVGAALVPAGVAVLMNVGRVSDRIGPGWDTACWAVTGAALVVLAVAAAVGAVIARARPAVSPTVSVTEQAAPDLYRLVRDLAERLQVPAPSAIALTPDCDSWLEDRRDSVPAPGESRPAPVLVVGSPFMWWMRVAELRALLAPVVAGTGPAADPEISAARRFVRGLDAAAGVSAEGARGGLLLRPVFRILGWAVRLLLHGCGGHAAEMERAVAASASERALAVDYGLRIVAQEQIGLAYAGWDRLLTRVALPAWRMGRWPSRLDAGVVAALTELSRRDRLADGFESRLGERPACDLLDDPGLVDEAVSLLAARIFHGGPARPGPGWAPVSWARYPEEVVDGIWRSEAGRLVRLLDDVRPTPARARGGRVLVGGRAADVEEPGGATLGRVIERLAGGGSEELAARLSAAVEAGPSGPATLAVPGGEVVVCPLLPPRTGRELLADHVTAVVCCAAVDTAGAAPGLDWLDGPALLVAGHRRTDLAFPVLRLVENGDPGPLRSWLSAVGIRPDKPLRLP</sequence>
<keyword evidence="1" id="KW-0472">Membrane</keyword>